<dbReference type="Proteomes" id="UP001218218">
    <property type="component" value="Unassembled WGS sequence"/>
</dbReference>
<keyword evidence="3" id="KW-1185">Reference proteome</keyword>
<feature type="domain" description="F-box" evidence="1">
    <location>
        <begin position="16"/>
        <end position="45"/>
    </location>
</feature>
<comment type="caution">
    <text evidence="2">The sequence shown here is derived from an EMBL/GenBank/DDBJ whole genome shotgun (WGS) entry which is preliminary data.</text>
</comment>
<organism evidence="2 3">
    <name type="scientific">Mycena albidolilacea</name>
    <dbReference type="NCBI Taxonomy" id="1033008"/>
    <lineage>
        <taxon>Eukaryota</taxon>
        <taxon>Fungi</taxon>
        <taxon>Dikarya</taxon>
        <taxon>Basidiomycota</taxon>
        <taxon>Agaricomycotina</taxon>
        <taxon>Agaricomycetes</taxon>
        <taxon>Agaricomycetidae</taxon>
        <taxon>Agaricales</taxon>
        <taxon>Marasmiineae</taxon>
        <taxon>Mycenaceae</taxon>
        <taxon>Mycena</taxon>
    </lineage>
</organism>
<evidence type="ECO:0000313" key="3">
    <source>
        <dbReference type="Proteomes" id="UP001218218"/>
    </source>
</evidence>
<dbReference type="EMBL" id="JARIHO010000001">
    <property type="protein sequence ID" value="KAJ7368413.1"/>
    <property type="molecule type" value="Genomic_DNA"/>
</dbReference>
<evidence type="ECO:0000313" key="2">
    <source>
        <dbReference type="EMBL" id="KAJ7368413.1"/>
    </source>
</evidence>
<dbReference type="InterPro" id="IPR001810">
    <property type="entry name" value="F-box_dom"/>
</dbReference>
<dbReference type="Pfam" id="PF12937">
    <property type="entry name" value="F-box-like"/>
    <property type="match status" value="1"/>
</dbReference>
<reference evidence="2" key="1">
    <citation type="submission" date="2023-03" db="EMBL/GenBank/DDBJ databases">
        <title>Massive genome expansion in bonnet fungi (Mycena s.s.) driven by repeated elements and novel gene families across ecological guilds.</title>
        <authorList>
            <consortium name="Lawrence Berkeley National Laboratory"/>
            <person name="Harder C.B."/>
            <person name="Miyauchi S."/>
            <person name="Viragh M."/>
            <person name="Kuo A."/>
            <person name="Thoen E."/>
            <person name="Andreopoulos B."/>
            <person name="Lu D."/>
            <person name="Skrede I."/>
            <person name="Drula E."/>
            <person name="Henrissat B."/>
            <person name="Morin E."/>
            <person name="Kohler A."/>
            <person name="Barry K."/>
            <person name="LaButti K."/>
            <person name="Morin E."/>
            <person name="Salamov A."/>
            <person name="Lipzen A."/>
            <person name="Mereny Z."/>
            <person name="Hegedus B."/>
            <person name="Baldrian P."/>
            <person name="Stursova M."/>
            <person name="Weitz H."/>
            <person name="Taylor A."/>
            <person name="Grigoriev I.V."/>
            <person name="Nagy L.G."/>
            <person name="Martin F."/>
            <person name="Kauserud H."/>
        </authorList>
    </citation>
    <scope>NUCLEOTIDE SEQUENCE</scope>
    <source>
        <strain evidence="2">CBHHK002</strain>
    </source>
</reference>
<proteinExistence type="predicted"/>
<dbReference type="Gene3D" id="3.80.10.10">
    <property type="entry name" value="Ribonuclease Inhibitor"/>
    <property type="match status" value="1"/>
</dbReference>
<accession>A0AAD7AUT0</accession>
<dbReference type="AlphaFoldDB" id="A0AAD7AUT0"/>
<dbReference type="Gene3D" id="1.20.1280.50">
    <property type="match status" value="1"/>
</dbReference>
<sequence length="352" mass="39900">MTSNPLLVQELVDECLSYLSDAKDLERCALVCRPWSHVAQRALFRVVSIPRSSSAWNRLENTLRTSPHLVPHIRTLFLRSIHFQITELNKICNFPFTHVENIAVDHSGPMSPMVELQALLSVRSLRRLKLDYYFFDTAAFLPIWDMCSTNIRHLDLSCNSTSGHILRPPSAPIAPIALESLRVDTHVKGIGYWFNHDLCPFDISRLTVLSLGAHSSITDWSRMAPALRTIKALEFTISDIEDVEEPLDLSLFPNVSFLHIAIDVRELSTVLDCLSTIPSDSHVRQIVLSFVYSRFTVSDELDSKLTELALESVGLEVDAAEYRSWVSHFPQLSSRNLVRHRAHLSVLLGLMF</sequence>
<dbReference type="InterPro" id="IPR032675">
    <property type="entry name" value="LRR_dom_sf"/>
</dbReference>
<protein>
    <recommendedName>
        <fullName evidence="1">F-box domain-containing protein</fullName>
    </recommendedName>
</protein>
<name>A0AAD7AUT0_9AGAR</name>
<dbReference type="SUPFAM" id="SSF52058">
    <property type="entry name" value="L domain-like"/>
    <property type="match status" value="1"/>
</dbReference>
<evidence type="ECO:0000259" key="1">
    <source>
        <dbReference type="Pfam" id="PF12937"/>
    </source>
</evidence>
<gene>
    <name evidence="2" type="ORF">DFH08DRAFT_25208</name>
</gene>